<sequence>MGPMWAPRISHFFPPLSTSLSLSPIFSKLHGRRPAGAGGVGRSCVRAASGGGWAGGRRPAGEELGGGARAPRRTNARPAPPCRPRGGGAPRRLAQPECRRRR</sequence>
<name>Q6EUF6_ORYSJ</name>
<reference evidence="3" key="1">
    <citation type="journal article" date="2005" name="Nature">
        <title>The map-based sequence of the rice genome.</title>
        <authorList>
            <consortium name="International rice genome sequencing project (IRGSP)"/>
            <person name="Matsumoto T."/>
            <person name="Wu J."/>
            <person name="Kanamori H."/>
            <person name="Katayose Y."/>
            <person name="Fujisawa M."/>
            <person name="Namiki N."/>
            <person name="Mizuno H."/>
            <person name="Yamamoto K."/>
            <person name="Antonio B.A."/>
            <person name="Baba T."/>
            <person name="Sakata K."/>
            <person name="Nagamura Y."/>
            <person name="Aoki H."/>
            <person name="Arikawa K."/>
            <person name="Arita K."/>
            <person name="Bito T."/>
            <person name="Chiden Y."/>
            <person name="Fujitsuka N."/>
            <person name="Fukunaka R."/>
            <person name="Hamada M."/>
            <person name="Harada C."/>
            <person name="Hayashi A."/>
            <person name="Hijishita S."/>
            <person name="Honda M."/>
            <person name="Hosokawa S."/>
            <person name="Ichikawa Y."/>
            <person name="Idonuma A."/>
            <person name="Iijima M."/>
            <person name="Ikeda M."/>
            <person name="Ikeno M."/>
            <person name="Ito K."/>
            <person name="Ito S."/>
            <person name="Ito T."/>
            <person name="Ito Y."/>
            <person name="Ito Y."/>
            <person name="Iwabuchi A."/>
            <person name="Kamiya K."/>
            <person name="Karasawa W."/>
            <person name="Kurita K."/>
            <person name="Katagiri S."/>
            <person name="Kikuta A."/>
            <person name="Kobayashi H."/>
            <person name="Kobayashi N."/>
            <person name="Machita K."/>
            <person name="Maehara T."/>
            <person name="Masukawa M."/>
            <person name="Mizubayashi T."/>
            <person name="Mukai Y."/>
            <person name="Nagasaki H."/>
            <person name="Nagata Y."/>
            <person name="Naito S."/>
            <person name="Nakashima M."/>
            <person name="Nakama Y."/>
            <person name="Nakamichi Y."/>
            <person name="Nakamura M."/>
            <person name="Meguro A."/>
            <person name="Negishi M."/>
            <person name="Ohta I."/>
            <person name="Ohta T."/>
            <person name="Okamoto M."/>
            <person name="Ono N."/>
            <person name="Saji S."/>
            <person name="Sakaguchi M."/>
            <person name="Sakai K."/>
            <person name="Shibata M."/>
            <person name="Shimokawa T."/>
            <person name="Song J."/>
            <person name="Takazaki Y."/>
            <person name="Terasawa K."/>
            <person name="Tsugane M."/>
            <person name="Tsuji K."/>
            <person name="Ueda S."/>
            <person name="Waki K."/>
            <person name="Yamagata H."/>
            <person name="Yamamoto M."/>
            <person name="Yamamoto S."/>
            <person name="Yamane H."/>
            <person name="Yoshiki S."/>
            <person name="Yoshihara R."/>
            <person name="Yukawa K."/>
            <person name="Zhong H."/>
            <person name="Yano M."/>
            <person name="Yuan Q."/>
            <person name="Ouyang S."/>
            <person name="Liu J."/>
            <person name="Jones K.M."/>
            <person name="Gansberger K."/>
            <person name="Moffat K."/>
            <person name="Hill J."/>
            <person name="Bera J."/>
            <person name="Fadrosh D."/>
            <person name="Jin S."/>
            <person name="Johri S."/>
            <person name="Kim M."/>
            <person name="Overton L."/>
            <person name="Reardon M."/>
            <person name="Tsitrin T."/>
            <person name="Vuong H."/>
            <person name="Weaver B."/>
            <person name="Ciecko A."/>
            <person name="Tallon L."/>
            <person name="Jackson J."/>
            <person name="Pai G."/>
            <person name="Aken S.V."/>
            <person name="Utterback T."/>
            <person name="Reidmuller S."/>
            <person name="Feldblyum T."/>
            <person name="Hsiao J."/>
            <person name="Zismann V."/>
            <person name="Iobst S."/>
            <person name="de Vazeille A.R."/>
            <person name="Buell C.R."/>
            <person name="Ying K."/>
            <person name="Li Y."/>
            <person name="Lu T."/>
            <person name="Huang Y."/>
            <person name="Zhao Q."/>
            <person name="Feng Q."/>
            <person name="Zhang L."/>
            <person name="Zhu J."/>
            <person name="Weng Q."/>
            <person name="Mu J."/>
            <person name="Lu Y."/>
            <person name="Fan D."/>
            <person name="Liu Y."/>
            <person name="Guan J."/>
            <person name="Zhang Y."/>
            <person name="Yu S."/>
            <person name="Liu X."/>
            <person name="Zhang Y."/>
            <person name="Hong G."/>
            <person name="Han B."/>
            <person name="Choisne N."/>
            <person name="Demange N."/>
            <person name="Orjeda G."/>
            <person name="Samain S."/>
            <person name="Cattolico L."/>
            <person name="Pelletier E."/>
            <person name="Couloux A."/>
            <person name="Segurens B."/>
            <person name="Wincker P."/>
            <person name="D'Hont A."/>
            <person name="Scarpelli C."/>
            <person name="Weissenbach J."/>
            <person name="Salanoubat M."/>
            <person name="Quetier F."/>
            <person name="Yu Y."/>
            <person name="Kim H.R."/>
            <person name="Rambo T."/>
            <person name="Currie J."/>
            <person name="Collura K."/>
            <person name="Luo M."/>
            <person name="Yang T."/>
            <person name="Ammiraju J.S.S."/>
            <person name="Engler F."/>
            <person name="Soderlund C."/>
            <person name="Wing R.A."/>
            <person name="Palmer L.E."/>
            <person name="de la Bastide M."/>
            <person name="Spiegel L."/>
            <person name="Nascimento L."/>
            <person name="Zutavern T."/>
            <person name="O'Shaughnessy A."/>
            <person name="Dike S."/>
            <person name="Dedhia N."/>
            <person name="Preston R."/>
            <person name="Balija V."/>
            <person name="McCombie W.R."/>
            <person name="Chow T."/>
            <person name="Chen H."/>
            <person name="Chung M."/>
            <person name="Chen C."/>
            <person name="Shaw J."/>
            <person name="Wu H."/>
            <person name="Hsiao K."/>
            <person name="Chao Y."/>
            <person name="Chu M."/>
            <person name="Cheng C."/>
            <person name="Hour A."/>
            <person name="Lee P."/>
            <person name="Lin S."/>
            <person name="Lin Y."/>
            <person name="Liou J."/>
            <person name="Liu S."/>
            <person name="Hsing Y."/>
            <person name="Raghuvanshi S."/>
            <person name="Mohanty A."/>
            <person name="Bharti A.K."/>
            <person name="Gaur A."/>
            <person name="Gupta V."/>
            <person name="Kumar D."/>
            <person name="Ravi V."/>
            <person name="Vij S."/>
            <person name="Kapur A."/>
            <person name="Khurana P."/>
            <person name="Khurana P."/>
            <person name="Khurana J.P."/>
            <person name="Tyagi A.K."/>
            <person name="Gaikwad K."/>
            <person name="Singh A."/>
            <person name="Dalal V."/>
            <person name="Srivastava S."/>
            <person name="Dixit A."/>
            <person name="Pal A.K."/>
            <person name="Ghazi I.A."/>
            <person name="Yadav M."/>
            <person name="Pandit A."/>
            <person name="Bhargava A."/>
            <person name="Sureshbabu K."/>
            <person name="Batra K."/>
            <person name="Sharma T.R."/>
            <person name="Mohapatra T."/>
            <person name="Singh N.K."/>
            <person name="Messing J."/>
            <person name="Nelson A.B."/>
            <person name="Fuks G."/>
            <person name="Kavchok S."/>
            <person name="Keizer G."/>
            <person name="Linton E."/>
            <person name="Llaca V."/>
            <person name="Song R."/>
            <person name="Tanyolac B."/>
            <person name="Young S."/>
            <person name="Ho-Il K."/>
            <person name="Hahn J.H."/>
            <person name="Sangsakoo G."/>
            <person name="Vanavichit A."/>
            <person name="de Mattos Luiz.A.T."/>
            <person name="Zimmer P.D."/>
            <person name="Malone G."/>
            <person name="Dellagostin O."/>
            <person name="de Oliveira A.C."/>
            <person name="Bevan M."/>
            <person name="Bancroft I."/>
            <person name="Minx P."/>
            <person name="Cordum H."/>
            <person name="Wilson R."/>
            <person name="Cheng Z."/>
            <person name="Jin W."/>
            <person name="Jiang J."/>
            <person name="Leong S.A."/>
            <person name="Iwama H."/>
            <person name="Gojobori T."/>
            <person name="Itoh T."/>
            <person name="Niimura Y."/>
            <person name="Fujii Y."/>
            <person name="Habara T."/>
            <person name="Sakai H."/>
            <person name="Sato Y."/>
            <person name="Wilson G."/>
            <person name="Kumar K."/>
            <person name="McCouch S."/>
            <person name="Juretic N."/>
            <person name="Hoen D."/>
            <person name="Wright S."/>
            <person name="Bruskiewich R."/>
            <person name="Bureau T."/>
            <person name="Miyao A."/>
            <person name="Hirochika H."/>
            <person name="Nishikawa T."/>
            <person name="Kadowaki K."/>
            <person name="Sugiura M."/>
            <person name="Burr B."/>
            <person name="Sasaki T."/>
        </authorList>
    </citation>
    <scope>NUCLEOTIDE SEQUENCE [LARGE SCALE GENOMIC DNA]</scope>
    <source>
        <strain evidence="3">cv. Nipponbare</strain>
    </source>
</reference>
<accession>Q6EUF6</accession>
<feature type="region of interest" description="Disordered" evidence="1">
    <location>
        <begin position="48"/>
        <end position="102"/>
    </location>
</feature>
<dbReference type="Proteomes" id="UP000000763">
    <property type="component" value="Chromosome 2"/>
</dbReference>
<protein>
    <submittedName>
        <fullName evidence="2">Uncharacterized protein</fullName>
    </submittedName>
</protein>
<reference evidence="3" key="2">
    <citation type="journal article" date="2008" name="Nucleic Acids Res.">
        <title>The rice annotation project database (RAP-DB): 2008 update.</title>
        <authorList>
            <consortium name="The rice annotation project (RAP)"/>
        </authorList>
    </citation>
    <scope>GENOME REANNOTATION</scope>
    <source>
        <strain evidence="3">cv. Nipponbare</strain>
    </source>
</reference>
<gene>
    <name evidence="2" type="primary">OJ1705_E12.29</name>
</gene>
<evidence type="ECO:0000313" key="3">
    <source>
        <dbReference type="Proteomes" id="UP000000763"/>
    </source>
</evidence>
<proteinExistence type="predicted"/>
<evidence type="ECO:0000256" key="1">
    <source>
        <dbReference type="SAM" id="MobiDB-lite"/>
    </source>
</evidence>
<evidence type="ECO:0000313" key="2">
    <source>
        <dbReference type="EMBL" id="BAD27713.1"/>
    </source>
</evidence>
<dbReference type="AlphaFoldDB" id="Q6EUF6"/>
<dbReference type="EMBL" id="AP004070">
    <property type="protein sequence ID" value="BAD27713.1"/>
    <property type="molecule type" value="Genomic_DNA"/>
</dbReference>
<organism evidence="2 3">
    <name type="scientific">Oryza sativa subsp. japonica</name>
    <name type="common">Rice</name>
    <dbReference type="NCBI Taxonomy" id="39947"/>
    <lineage>
        <taxon>Eukaryota</taxon>
        <taxon>Viridiplantae</taxon>
        <taxon>Streptophyta</taxon>
        <taxon>Embryophyta</taxon>
        <taxon>Tracheophyta</taxon>
        <taxon>Spermatophyta</taxon>
        <taxon>Magnoliopsida</taxon>
        <taxon>Liliopsida</taxon>
        <taxon>Poales</taxon>
        <taxon>Poaceae</taxon>
        <taxon>BOP clade</taxon>
        <taxon>Oryzoideae</taxon>
        <taxon>Oryzeae</taxon>
        <taxon>Oryzinae</taxon>
        <taxon>Oryza</taxon>
        <taxon>Oryza sativa</taxon>
    </lineage>
</organism>